<evidence type="ECO:0000313" key="1">
    <source>
        <dbReference type="EMBL" id="EDM75402.1"/>
    </source>
</evidence>
<proteinExistence type="predicted"/>
<keyword evidence="2" id="KW-1185">Reference proteome</keyword>
<organism evidence="1 2">
    <name type="scientific">Plesiocystis pacifica SIR-1</name>
    <dbReference type="NCBI Taxonomy" id="391625"/>
    <lineage>
        <taxon>Bacteria</taxon>
        <taxon>Pseudomonadati</taxon>
        <taxon>Myxococcota</taxon>
        <taxon>Polyangia</taxon>
        <taxon>Nannocystales</taxon>
        <taxon>Nannocystaceae</taxon>
        <taxon>Plesiocystis</taxon>
    </lineage>
</organism>
<dbReference type="AlphaFoldDB" id="A6GFH5"/>
<protein>
    <recommendedName>
        <fullName evidence="3">Tetratricopeptide repeat protein</fullName>
    </recommendedName>
</protein>
<dbReference type="SUPFAM" id="SSF48452">
    <property type="entry name" value="TPR-like"/>
    <property type="match status" value="3"/>
</dbReference>
<dbReference type="InterPro" id="IPR011990">
    <property type="entry name" value="TPR-like_helical_dom_sf"/>
</dbReference>
<gene>
    <name evidence="1" type="ORF">PPSIR1_10365</name>
</gene>
<evidence type="ECO:0008006" key="3">
    <source>
        <dbReference type="Google" id="ProtNLM"/>
    </source>
</evidence>
<sequence>MQRLRQLVAADGANPCQAEAAAHLRSVEATLLADAPLDQLAPRVAHLDEALFRLQLRLDTCLDSEVAPTSPQHAPSRQVLTHARARRWLGEHEGPSAELRDLIHALDTRTPSVAADPEAKLLRVEAQVELSATLLLGGDPSGAHEAAREARDRAQKLSVREQLAALNALARAQIERRPVDEEQDAELARALDAAQARAETRHGPLHPITAELRVTLAELLYARGQLEGARDLYLAALDAYGSTHGWQNVASARLLPRLSAIALAIGPSDDALDHARAWVAMEHDLVGRDHPRTALALAQLAGAAIRVQDFELAAEALHQHLAIVEVIGPALQPLLRASGSPPLIEAYRQLAQIHRRRGDRPAMLASDRSALAIAIDTLGDDPKALAESYVVYAGALFDSTRDPAERAEAIVALETAVDLARRHAGTPEHPEFTIRQRALFLEELGRALELQGELERAEQINQEAIDDLHAVLDPNDPLSEHGGSVRSGISELEHAQAQLALAAGREAEARARLAAAIEQCERIDRFGRASTFAAELAELLERAGEGAAALEARRQAHSFASKGAGDMTIHARDITKAALLLAQALEREGHYAEAVQAFIEVRDRSLAIDDERLARVGEDGVEVNCGRLRPREARAAGCP</sequence>
<comment type="caution">
    <text evidence="1">The sequence shown here is derived from an EMBL/GenBank/DDBJ whole genome shotgun (WGS) entry which is preliminary data.</text>
</comment>
<accession>A6GFH5</accession>
<name>A6GFH5_9BACT</name>
<dbReference type="EMBL" id="ABCS01000093">
    <property type="protein sequence ID" value="EDM75402.1"/>
    <property type="molecule type" value="Genomic_DNA"/>
</dbReference>
<reference evidence="1 2" key="1">
    <citation type="submission" date="2007-06" db="EMBL/GenBank/DDBJ databases">
        <authorList>
            <person name="Shimkets L."/>
            <person name="Ferriera S."/>
            <person name="Johnson J."/>
            <person name="Kravitz S."/>
            <person name="Beeson K."/>
            <person name="Sutton G."/>
            <person name="Rogers Y.-H."/>
            <person name="Friedman R."/>
            <person name="Frazier M."/>
            <person name="Venter J.C."/>
        </authorList>
    </citation>
    <scope>NUCLEOTIDE SEQUENCE [LARGE SCALE GENOMIC DNA]</scope>
    <source>
        <strain evidence="1 2">SIR-1</strain>
    </source>
</reference>
<evidence type="ECO:0000313" key="2">
    <source>
        <dbReference type="Proteomes" id="UP000005801"/>
    </source>
</evidence>
<dbReference type="Proteomes" id="UP000005801">
    <property type="component" value="Unassembled WGS sequence"/>
</dbReference>
<dbReference type="Gene3D" id="1.25.40.10">
    <property type="entry name" value="Tetratricopeptide repeat domain"/>
    <property type="match status" value="2"/>
</dbReference>
<dbReference type="STRING" id="391625.PPSIR1_10365"/>